<dbReference type="SMART" id="SM00425">
    <property type="entry name" value="TBOX"/>
    <property type="match status" value="1"/>
</dbReference>
<dbReference type="PROSITE" id="PS01264">
    <property type="entry name" value="TBOX_2"/>
    <property type="match status" value="1"/>
</dbReference>
<evidence type="ECO:0000256" key="5">
    <source>
        <dbReference type="ARBA" id="ARBA00022843"/>
    </source>
</evidence>
<dbReference type="PANTHER" id="PTHR11267">
    <property type="entry name" value="T-BOX PROTEIN-RELATED"/>
    <property type="match status" value="1"/>
</dbReference>
<keyword evidence="4" id="KW-0597">Phosphoprotein</keyword>
<evidence type="ECO:0000256" key="7">
    <source>
        <dbReference type="ARBA" id="ARBA00023125"/>
    </source>
</evidence>
<comment type="caution">
    <text evidence="14">Lacks conserved residue(s) required for the propagation of feature annotation.</text>
</comment>
<protein>
    <recommendedName>
        <fullName evidence="11">T-box transcription factor TBX21</fullName>
    </recommendedName>
    <alternativeName>
        <fullName evidence="12">T-cell-specific T-box transcription factor T-bet</fullName>
    </alternativeName>
    <alternativeName>
        <fullName evidence="13">Transcription factor TBLYM</fullName>
    </alternativeName>
</protein>
<feature type="domain" description="T-box" evidence="16">
    <location>
        <begin position="359"/>
        <end position="533"/>
    </location>
</feature>
<dbReference type="PROSITE" id="PS01283">
    <property type="entry name" value="TBOX_1"/>
    <property type="match status" value="1"/>
</dbReference>
<dbReference type="GO" id="GO:0005634">
    <property type="term" value="C:nucleus"/>
    <property type="evidence" value="ECO:0007669"/>
    <property type="project" value="UniProtKB-SubCell"/>
</dbReference>
<feature type="region of interest" description="Disordered" evidence="15">
    <location>
        <begin position="688"/>
        <end position="711"/>
    </location>
</feature>
<feature type="compositionally biased region" description="Low complexity" evidence="15">
    <location>
        <begin position="689"/>
        <end position="711"/>
    </location>
</feature>
<gene>
    <name evidence="17" type="primary">tbr</name>
</gene>
<reference evidence="17" key="1">
    <citation type="journal article" date="2009" name="Gene Expr. Patterns">
        <title>Evolutionary modification of T-brain (tbr) expression patterns in sand dollar.</title>
        <authorList>
            <person name="Minemura K."/>
            <person name="Yamaguchi M."/>
            <person name="Minokawa T."/>
        </authorList>
    </citation>
    <scope>NUCLEOTIDE SEQUENCE</scope>
</reference>
<dbReference type="InterPro" id="IPR018186">
    <property type="entry name" value="TF_T-box_CS"/>
</dbReference>
<feature type="compositionally biased region" description="Polar residues" evidence="15">
    <location>
        <begin position="787"/>
        <end position="807"/>
    </location>
</feature>
<feature type="compositionally biased region" description="Polar residues" evidence="15">
    <location>
        <begin position="76"/>
        <end position="96"/>
    </location>
</feature>
<evidence type="ECO:0000256" key="11">
    <source>
        <dbReference type="ARBA" id="ARBA00072238"/>
    </source>
</evidence>
<keyword evidence="3" id="KW-1017">Isopeptide bond</keyword>
<dbReference type="Gene3D" id="2.60.40.820">
    <property type="entry name" value="Transcription factor, T-box"/>
    <property type="match status" value="1"/>
</dbReference>
<evidence type="ECO:0000256" key="13">
    <source>
        <dbReference type="ARBA" id="ARBA00081928"/>
    </source>
</evidence>
<proteinExistence type="evidence at transcript level"/>
<feature type="region of interest" description="Disordered" evidence="15">
    <location>
        <begin position="618"/>
        <end position="672"/>
    </location>
</feature>
<dbReference type="GO" id="GO:0045893">
    <property type="term" value="P:positive regulation of DNA-templated transcription"/>
    <property type="evidence" value="ECO:0007669"/>
    <property type="project" value="InterPro"/>
</dbReference>
<feature type="compositionally biased region" description="Basic and acidic residues" evidence="15">
    <location>
        <begin position="1"/>
        <end position="16"/>
    </location>
</feature>
<dbReference type="InterPro" id="IPR046360">
    <property type="entry name" value="T-box_DNA-bd"/>
</dbReference>
<evidence type="ECO:0000256" key="12">
    <source>
        <dbReference type="ARBA" id="ARBA00078344"/>
    </source>
</evidence>
<dbReference type="GO" id="GO:0000978">
    <property type="term" value="F:RNA polymerase II cis-regulatory region sequence-specific DNA binding"/>
    <property type="evidence" value="ECO:0007669"/>
    <property type="project" value="InterPro"/>
</dbReference>
<dbReference type="PANTHER" id="PTHR11267:SF201">
    <property type="entry name" value="T-BOX DOMAIN-CONTAINING PROTEIN"/>
    <property type="match status" value="1"/>
</dbReference>
<dbReference type="FunFam" id="2.60.40.820:FF:000011">
    <property type="entry name" value="T-box transcription factor TBX21"/>
    <property type="match status" value="1"/>
</dbReference>
<evidence type="ECO:0000256" key="3">
    <source>
        <dbReference type="ARBA" id="ARBA00022499"/>
    </source>
</evidence>
<evidence type="ECO:0000256" key="10">
    <source>
        <dbReference type="ARBA" id="ARBA00023242"/>
    </source>
</evidence>
<accession>C8YQV4</accession>
<organism evidence="17">
    <name type="scientific">Peronella japonica</name>
    <dbReference type="NCBI Taxonomy" id="262331"/>
    <lineage>
        <taxon>Eukaryota</taxon>
        <taxon>Metazoa</taxon>
        <taxon>Echinodermata</taxon>
        <taxon>Eleutherozoa</taxon>
        <taxon>Echinozoa</taxon>
        <taxon>Echinoidea</taxon>
        <taxon>Euechinoidea</taxon>
        <taxon>Gnathostomata</taxon>
        <taxon>Clypeasteroida</taxon>
        <taxon>Laganidae</taxon>
        <taxon>Peronella</taxon>
    </lineage>
</organism>
<feature type="compositionally biased region" description="Polar residues" evidence="15">
    <location>
        <begin position="725"/>
        <end position="756"/>
    </location>
</feature>
<evidence type="ECO:0000256" key="8">
    <source>
        <dbReference type="ARBA" id="ARBA00023159"/>
    </source>
</evidence>
<keyword evidence="6" id="KW-0805">Transcription regulation</keyword>
<evidence type="ECO:0000313" key="17">
    <source>
        <dbReference type="EMBL" id="ACV88663.1"/>
    </source>
</evidence>
<name>C8YQV4_9ECHN</name>
<dbReference type="PRINTS" id="PR00937">
    <property type="entry name" value="TBOX"/>
</dbReference>
<evidence type="ECO:0000256" key="15">
    <source>
        <dbReference type="SAM" id="MobiDB-lite"/>
    </source>
</evidence>
<dbReference type="SUPFAM" id="SSF49417">
    <property type="entry name" value="p53-like transcription factors"/>
    <property type="match status" value="1"/>
</dbReference>
<keyword evidence="10 14" id="KW-0539">Nucleus</keyword>
<keyword evidence="9" id="KW-0804">Transcription</keyword>
<dbReference type="GO" id="GO:0045892">
    <property type="term" value="P:negative regulation of DNA-templated transcription"/>
    <property type="evidence" value="ECO:0007669"/>
    <property type="project" value="UniProtKB-ARBA"/>
</dbReference>
<dbReference type="GO" id="GO:0000981">
    <property type="term" value="F:DNA-binding transcription factor activity, RNA polymerase II-specific"/>
    <property type="evidence" value="ECO:0007669"/>
    <property type="project" value="TreeGrafter"/>
</dbReference>
<dbReference type="EMBL" id="FJ715949">
    <property type="protein sequence ID" value="ACV88663.1"/>
    <property type="molecule type" value="mRNA"/>
</dbReference>
<dbReference type="GO" id="GO:0001708">
    <property type="term" value="P:cell fate specification"/>
    <property type="evidence" value="ECO:0007669"/>
    <property type="project" value="TreeGrafter"/>
</dbReference>
<feature type="compositionally biased region" description="Basic and acidic residues" evidence="15">
    <location>
        <begin position="60"/>
        <end position="70"/>
    </location>
</feature>
<comment type="subcellular location">
    <subcellularLocation>
        <location evidence="1 14">Nucleus</location>
    </subcellularLocation>
</comment>
<dbReference type="InterPro" id="IPR036960">
    <property type="entry name" value="T-box_sf"/>
</dbReference>
<evidence type="ECO:0000256" key="6">
    <source>
        <dbReference type="ARBA" id="ARBA00023015"/>
    </source>
</evidence>
<evidence type="ECO:0000256" key="14">
    <source>
        <dbReference type="PROSITE-ProRule" id="PRU00201"/>
    </source>
</evidence>
<feature type="region of interest" description="Disordered" evidence="15">
    <location>
        <begin position="725"/>
        <end position="842"/>
    </location>
</feature>
<keyword evidence="5" id="KW-0832">Ubl conjugation</keyword>
<evidence type="ECO:0000256" key="1">
    <source>
        <dbReference type="ARBA" id="ARBA00004123"/>
    </source>
</evidence>
<keyword evidence="8" id="KW-0010">Activator</keyword>
<evidence type="ECO:0000259" key="16">
    <source>
        <dbReference type="PROSITE" id="PS50252"/>
    </source>
</evidence>
<sequence>MLGEDFQHSNREKHCSSDTGHQLDIPTSRDSKTDAGIEINNPPSNFINGSISPNSSGKATDNDCAFHEQPGETIDNGDSSYKNVSQTSTDKTSSVYGKTCGEEGSPPETKSQSRGGAQDNTFSVDQQNVGHVDFKFQNENFQTHHFQSPSPYSFTSILPGIPTPQFPHQTLHQQDRHPASFGADHRLFSAGSHHAPCHNGGTNYDLSQSSFGGNQFGNVTGEGGDNKHMINNVAGYNHSNFNSQHLYNQQHQLEMKKEGNYHTEMHTPPFFNDSTPGTLGTQQHDLDAPSSNSLAHIPSPTSYHPFIPNHPGSVGHGGMYDHDDESDGCSPTNPAHYPPPAGIQHFTTGCASGRASAYLCNRQLWRKFHHHKTEMIITKQGRRMFPQLVFKLTGLDPTTQYNVFVDMVLCDPNQWKFQCGKWVPCGQAENIPKVSNIYLHPDSPSQGVHWMHQDIVFSKLKLTNHRGKDNGFVILNSMHKYQPRIHVLELNDRRSLQTYSFPETQFFAVTAYQNTDVTQLKIDYNPFAKGFRDNFDNLSARDFSILNGARNKNGPVQKNACPAPVVNAANLPVSGGYAANDPHHPGHYLSPFRHNQLQDQHNLSNSSFQHQSHYNLPHQHHQMPQLRSPVPLPTYHHPAPMPSISGNFGHGSSENHEENPRPIGGNFRLPKPDETAFKLVGNASHVGRPSIVPISPPDSSTPSSSSLPIPVPTSLLLSDMASNLQQPERMSPFQSQSKTIHYRSSSNDDLTSSGGVSSPPEIPDMASESSASNCPEGSKLMERTDLSWLNTPPSSDGSPEAKTQSQEVGVPAKRQKISDSQQVSPCDSPLPSDTVPGVSNAAVSSSNTSYEFTSTADGGLSLNANCATSDRGDSAHRGVTTHPHLSEPQQVIPHYGTFYFQQGFPALTSQPPPVARGVSFSQQPYPAHSSMIYYGQNFQNS</sequence>
<feature type="region of interest" description="Disordered" evidence="15">
    <location>
        <begin position="1"/>
        <end position="122"/>
    </location>
</feature>
<dbReference type="InterPro" id="IPR001699">
    <property type="entry name" value="TF_T-box"/>
</dbReference>
<feature type="compositionally biased region" description="Polar residues" evidence="15">
    <location>
        <begin position="108"/>
        <end position="122"/>
    </location>
</feature>
<evidence type="ECO:0000256" key="9">
    <source>
        <dbReference type="ARBA" id="ARBA00023163"/>
    </source>
</evidence>
<feature type="compositionally biased region" description="Polar residues" evidence="15">
    <location>
        <begin position="41"/>
        <end position="59"/>
    </location>
</feature>
<dbReference type="Pfam" id="PF00907">
    <property type="entry name" value="T-box"/>
    <property type="match status" value="1"/>
</dbReference>
<evidence type="ECO:0000256" key="2">
    <source>
        <dbReference type="ARBA" id="ARBA00022491"/>
    </source>
</evidence>
<dbReference type="PROSITE" id="PS50252">
    <property type="entry name" value="TBOX_3"/>
    <property type="match status" value="1"/>
</dbReference>
<keyword evidence="7 14" id="KW-0238">DNA-binding</keyword>
<keyword evidence="2" id="KW-0678">Repressor</keyword>
<dbReference type="AlphaFoldDB" id="C8YQV4"/>
<evidence type="ECO:0000256" key="4">
    <source>
        <dbReference type="ARBA" id="ARBA00022553"/>
    </source>
</evidence>
<dbReference type="InterPro" id="IPR008967">
    <property type="entry name" value="p53-like_TF_DNA-bd_sf"/>
</dbReference>
<dbReference type="GO" id="GO:0000785">
    <property type="term" value="C:chromatin"/>
    <property type="evidence" value="ECO:0007669"/>
    <property type="project" value="TreeGrafter"/>
</dbReference>